<dbReference type="InterPro" id="IPR039424">
    <property type="entry name" value="SBP_5"/>
</dbReference>
<evidence type="ECO:0000256" key="4">
    <source>
        <dbReference type="ARBA" id="ARBA00022729"/>
    </source>
</evidence>
<dbReference type="AlphaFoldDB" id="A0ABD4TJ76"/>
<comment type="subcellular location">
    <subcellularLocation>
        <location evidence="1">Cell envelope</location>
    </subcellularLocation>
</comment>
<gene>
    <name evidence="7" type="ORF">FTO68_00065</name>
</gene>
<keyword evidence="5" id="KW-0472">Membrane</keyword>
<evidence type="ECO:0000256" key="3">
    <source>
        <dbReference type="ARBA" id="ARBA00022448"/>
    </source>
</evidence>
<dbReference type="Gene3D" id="3.10.105.10">
    <property type="entry name" value="Dipeptide-binding Protein, Domain 3"/>
    <property type="match status" value="1"/>
</dbReference>
<evidence type="ECO:0000256" key="1">
    <source>
        <dbReference type="ARBA" id="ARBA00004196"/>
    </source>
</evidence>
<dbReference type="EMBL" id="VOTZ01000001">
    <property type="protein sequence ID" value="MCQ1537405.1"/>
    <property type="molecule type" value="Genomic_DNA"/>
</dbReference>
<dbReference type="InterPro" id="IPR000914">
    <property type="entry name" value="SBP_5_dom"/>
</dbReference>
<comment type="caution">
    <text evidence="7">The sequence shown here is derived from an EMBL/GenBank/DDBJ whole genome shotgun (WGS) entry which is preliminary data.</text>
</comment>
<evidence type="ECO:0000313" key="8">
    <source>
        <dbReference type="Proteomes" id="UP001524383"/>
    </source>
</evidence>
<dbReference type="Gene3D" id="3.40.190.10">
    <property type="entry name" value="Periplasmic binding protein-like II"/>
    <property type="match status" value="1"/>
</dbReference>
<organism evidence="7 8">
    <name type="scientific">Methanocalculus taiwanensis</name>
    <dbReference type="NCBI Taxonomy" id="106207"/>
    <lineage>
        <taxon>Archaea</taxon>
        <taxon>Methanobacteriati</taxon>
        <taxon>Methanobacteriota</taxon>
        <taxon>Stenosarchaea group</taxon>
        <taxon>Methanomicrobia</taxon>
        <taxon>Methanomicrobiales</taxon>
        <taxon>Methanocalculaceae</taxon>
        <taxon>Methanocalculus</taxon>
    </lineage>
</organism>
<feature type="transmembrane region" description="Helical" evidence="5">
    <location>
        <begin position="12"/>
        <end position="30"/>
    </location>
</feature>
<keyword evidence="5" id="KW-0812">Transmembrane</keyword>
<name>A0ABD4TJ76_9EURY</name>
<dbReference type="SUPFAM" id="SSF53850">
    <property type="entry name" value="Periplasmic binding protein-like II"/>
    <property type="match status" value="1"/>
</dbReference>
<dbReference type="PANTHER" id="PTHR30290">
    <property type="entry name" value="PERIPLASMIC BINDING COMPONENT OF ABC TRANSPORTER"/>
    <property type="match status" value="1"/>
</dbReference>
<reference evidence="7 8" key="1">
    <citation type="submission" date="2019-08" db="EMBL/GenBank/DDBJ databases">
        <authorList>
            <person name="Chen S.-C."/>
            <person name="Lai M.-C."/>
            <person name="You Y.-T."/>
        </authorList>
    </citation>
    <scope>NUCLEOTIDE SEQUENCE [LARGE SCALE GENOMIC DNA]</scope>
    <source>
        <strain evidence="7 8">P2F9704a</strain>
    </source>
</reference>
<keyword evidence="4" id="KW-0732">Signal</keyword>
<proteinExistence type="inferred from homology"/>
<dbReference type="PIRSF" id="PIRSF002741">
    <property type="entry name" value="MppA"/>
    <property type="match status" value="1"/>
</dbReference>
<keyword evidence="3" id="KW-0813">Transport</keyword>
<accession>A0ABD4TJ76</accession>
<dbReference type="RefSeq" id="WP_255331308.1">
    <property type="nucleotide sequence ID" value="NZ_VOTZ01000001.1"/>
</dbReference>
<dbReference type="Gene3D" id="3.90.76.10">
    <property type="entry name" value="Dipeptide-binding Protein, Domain 1"/>
    <property type="match status" value="1"/>
</dbReference>
<feature type="domain" description="Solute-binding protein family 5" evidence="6">
    <location>
        <begin position="85"/>
        <end position="440"/>
    </location>
</feature>
<comment type="similarity">
    <text evidence="2">Belongs to the bacterial solute-binding protein 5 family.</text>
</comment>
<evidence type="ECO:0000256" key="2">
    <source>
        <dbReference type="ARBA" id="ARBA00005695"/>
    </source>
</evidence>
<evidence type="ECO:0000313" key="7">
    <source>
        <dbReference type="EMBL" id="MCQ1537405.1"/>
    </source>
</evidence>
<dbReference type="GO" id="GO:0042597">
    <property type="term" value="C:periplasmic space"/>
    <property type="evidence" value="ECO:0007669"/>
    <property type="project" value="UniProtKB-ARBA"/>
</dbReference>
<keyword evidence="8" id="KW-1185">Reference proteome</keyword>
<evidence type="ECO:0000256" key="5">
    <source>
        <dbReference type="SAM" id="Phobius"/>
    </source>
</evidence>
<evidence type="ECO:0000259" key="6">
    <source>
        <dbReference type="Pfam" id="PF00496"/>
    </source>
</evidence>
<keyword evidence="5" id="KW-1133">Transmembrane helix</keyword>
<dbReference type="PANTHER" id="PTHR30290:SF10">
    <property type="entry name" value="PERIPLASMIC OLIGOPEPTIDE-BINDING PROTEIN-RELATED"/>
    <property type="match status" value="1"/>
</dbReference>
<protein>
    <submittedName>
        <fullName evidence="7">ABC transporter substrate-binding protein</fullName>
    </submittedName>
</protein>
<sequence>MDWLQTYLNPKTVIIAFTMAILASAVIIAGCTDAGQTGPSEQVLTIGMSTDVPLWQNSNFPGGDGRFVWSQIYETLVRVDTDLNIEPGLATSWDTPDDGKTWFFYLRDGVIFHDGTPLNADAVVYSYNENSYVRAQGALQTIASVEAVDDLTVKFVMKRPQPLPLYLTHVAWPVVSPTCVDSNGNFIKPIGTGPYAFESHTKAQQVVLTKNENYWGTAPTLDMVIFKVIPEASTRVMALETGEVDMIIKVPESDCIRLENTPGITVSRKVSTFTDFLQFNTKTSPFDDIRVRKAVAYAIDTEEMSETILEGIGIAARGRPYSPVMLYSNPDLALYSQDPAKSRQLLEEAGWTLSGTDTIRKKDGRELKVSILVGRGVWAARHIQMAEAAQSYLSDVGMGLEVKVLEDGALNQLESAGDFGMILRSGYFVWGPYPRHFWLHSSQYPNSHYQNEEYDRIATAADTTGDETRQKELYYQLQDMVIEDLPAFYLIHEEKIVATNDHIQGYTITSEDPWLNLAGITVR</sequence>
<dbReference type="Pfam" id="PF00496">
    <property type="entry name" value="SBP_bac_5"/>
    <property type="match status" value="1"/>
</dbReference>
<dbReference type="Proteomes" id="UP001524383">
    <property type="component" value="Unassembled WGS sequence"/>
</dbReference>
<dbReference type="InterPro" id="IPR030678">
    <property type="entry name" value="Peptide/Ni-bd"/>
</dbReference>